<feature type="transmembrane region" description="Helical" evidence="1">
    <location>
        <begin position="37"/>
        <end position="57"/>
    </location>
</feature>
<accession>A0A3S3BM20</accession>
<reference evidence="2 3" key="1">
    <citation type="submission" date="2018-11" db="EMBL/GenBank/DDBJ databases">
        <title>Rhodococcus spongicola sp. nov. and Rhodococcus xishaensis sp. nov. from marine sponges.</title>
        <authorList>
            <person name="Li L."/>
            <person name="Lin H.W."/>
        </authorList>
    </citation>
    <scope>NUCLEOTIDE SEQUENCE [LARGE SCALE GENOMIC DNA]</scope>
    <source>
        <strain evidence="2 3">LHW50502</strain>
    </source>
</reference>
<gene>
    <name evidence="2" type="ORF">EF834_05340</name>
</gene>
<keyword evidence="1" id="KW-1133">Transmembrane helix</keyword>
<feature type="transmembrane region" description="Helical" evidence="1">
    <location>
        <begin position="12"/>
        <end position="31"/>
    </location>
</feature>
<evidence type="ECO:0000313" key="3">
    <source>
        <dbReference type="Proteomes" id="UP000284333"/>
    </source>
</evidence>
<dbReference type="InterPro" id="IPR021385">
    <property type="entry name" value="DUF3017"/>
</dbReference>
<keyword evidence="3" id="KW-1185">Reference proteome</keyword>
<evidence type="ECO:0000313" key="2">
    <source>
        <dbReference type="EMBL" id="RVW04503.1"/>
    </source>
</evidence>
<keyword evidence="1" id="KW-0472">Membrane</keyword>
<organism evidence="2 3">
    <name type="scientific">Rhodococcus spongiicola</name>
    <dbReference type="NCBI Taxonomy" id="2487352"/>
    <lineage>
        <taxon>Bacteria</taxon>
        <taxon>Bacillati</taxon>
        <taxon>Actinomycetota</taxon>
        <taxon>Actinomycetes</taxon>
        <taxon>Mycobacteriales</taxon>
        <taxon>Nocardiaceae</taxon>
        <taxon>Rhodococcus</taxon>
    </lineage>
</organism>
<sequence length="95" mass="9980">MTQPVMQFARRNLPMLAVLLVVAAAFALVLADRWRRGAFVLGGAMLLAAFLRAVLSPERVGLLAVRDKGFDVVAMTAVGAAIMALAASIDPLGTD</sequence>
<comment type="caution">
    <text evidence="2">The sequence shown here is derived from an EMBL/GenBank/DDBJ whole genome shotgun (WGS) entry which is preliminary data.</text>
</comment>
<proteinExistence type="predicted"/>
<protein>
    <submittedName>
        <fullName evidence="2">DUF3017 domain-containing protein</fullName>
    </submittedName>
</protein>
<name>A0A3S3BM20_9NOCA</name>
<dbReference type="EMBL" id="RKLN01000002">
    <property type="protein sequence ID" value="RVW04503.1"/>
    <property type="molecule type" value="Genomic_DNA"/>
</dbReference>
<keyword evidence="1" id="KW-0812">Transmembrane</keyword>
<evidence type="ECO:0000256" key="1">
    <source>
        <dbReference type="SAM" id="Phobius"/>
    </source>
</evidence>
<dbReference type="OrthoDB" id="4411540at2"/>
<dbReference type="AlphaFoldDB" id="A0A3S3BM20"/>
<feature type="transmembrane region" description="Helical" evidence="1">
    <location>
        <begin position="69"/>
        <end position="89"/>
    </location>
</feature>
<dbReference type="Proteomes" id="UP000284333">
    <property type="component" value="Unassembled WGS sequence"/>
</dbReference>
<dbReference type="RefSeq" id="WP_127946197.1">
    <property type="nucleotide sequence ID" value="NZ_RKLN01000002.1"/>
</dbReference>
<dbReference type="Pfam" id="PF11222">
    <property type="entry name" value="DUF3017"/>
    <property type="match status" value="1"/>
</dbReference>